<dbReference type="EMBL" id="BT135500">
    <property type="protein sequence ID" value="AFK35295.1"/>
    <property type="molecule type" value="mRNA"/>
</dbReference>
<protein>
    <submittedName>
        <fullName evidence="1">Uncharacterized protein</fullName>
    </submittedName>
</protein>
<sequence length="114" mass="13206">MQSMVIAMSIRITAGSHHFKHKILCAHWTLMRLAFLQPKPDNIMLILTFATWASNYPSVKVRPNNSRCFLCPERTFWMVYLKNIPSLKVSLNLLTLVASSDWDDILNRLLDRTS</sequence>
<dbReference type="AlphaFoldDB" id="I3S4V3"/>
<name>I3S4V3_LOTJA</name>
<reference evidence="1" key="1">
    <citation type="submission" date="2012-05" db="EMBL/GenBank/DDBJ databases">
        <authorList>
            <person name="Krishnakumar V."/>
            <person name="Cheung F."/>
            <person name="Xiao Y."/>
            <person name="Chan A."/>
            <person name="Moskal W.A."/>
            <person name="Town C.D."/>
        </authorList>
    </citation>
    <scope>NUCLEOTIDE SEQUENCE</scope>
</reference>
<evidence type="ECO:0000313" key="1">
    <source>
        <dbReference type="EMBL" id="AFK35295.1"/>
    </source>
</evidence>
<accession>I3S4V3</accession>
<organism evidence="1">
    <name type="scientific">Lotus japonicus</name>
    <name type="common">Lotus corniculatus var. japonicus</name>
    <dbReference type="NCBI Taxonomy" id="34305"/>
    <lineage>
        <taxon>Eukaryota</taxon>
        <taxon>Viridiplantae</taxon>
        <taxon>Streptophyta</taxon>
        <taxon>Embryophyta</taxon>
        <taxon>Tracheophyta</taxon>
        <taxon>Spermatophyta</taxon>
        <taxon>Magnoliopsida</taxon>
        <taxon>eudicotyledons</taxon>
        <taxon>Gunneridae</taxon>
        <taxon>Pentapetalae</taxon>
        <taxon>rosids</taxon>
        <taxon>fabids</taxon>
        <taxon>Fabales</taxon>
        <taxon>Fabaceae</taxon>
        <taxon>Papilionoideae</taxon>
        <taxon>50 kb inversion clade</taxon>
        <taxon>NPAAA clade</taxon>
        <taxon>Hologalegina</taxon>
        <taxon>robinioid clade</taxon>
        <taxon>Loteae</taxon>
        <taxon>Lotus</taxon>
    </lineage>
</organism>
<proteinExistence type="evidence at transcript level"/>